<proteinExistence type="predicted"/>
<evidence type="ECO:0000256" key="1">
    <source>
        <dbReference type="SAM" id="MobiDB-lite"/>
    </source>
</evidence>
<dbReference type="AlphaFoldDB" id="A0A7V8NLU1"/>
<name>A0A7V8NLU1_9BACT</name>
<reference evidence="2" key="1">
    <citation type="submission" date="2020-06" db="EMBL/GenBank/DDBJ databases">
        <title>Legume-microbial interactions unlock mineral nutrients during tropical forest succession.</title>
        <authorList>
            <person name="Epihov D.Z."/>
        </authorList>
    </citation>
    <scope>NUCLEOTIDE SEQUENCE [LARGE SCALE GENOMIC DNA]</scope>
    <source>
        <strain evidence="2">Pan2503</strain>
    </source>
</reference>
<feature type="region of interest" description="Disordered" evidence="1">
    <location>
        <begin position="275"/>
        <end position="305"/>
    </location>
</feature>
<gene>
    <name evidence="2" type="ORF">HRJ53_01790</name>
</gene>
<evidence type="ECO:0000313" key="2">
    <source>
        <dbReference type="EMBL" id="MBA0083705.1"/>
    </source>
</evidence>
<feature type="non-terminal residue" evidence="2">
    <location>
        <position position="305"/>
    </location>
</feature>
<accession>A0A7V8NLU1</accession>
<keyword evidence="3" id="KW-1185">Reference proteome</keyword>
<evidence type="ECO:0000313" key="3">
    <source>
        <dbReference type="Proteomes" id="UP000567293"/>
    </source>
</evidence>
<dbReference type="Proteomes" id="UP000567293">
    <property type="component" value="Unassembled WGS sequence"/>
</dbReference>
<organism evidence="2 3">
    <name type="scientific">Candidatus Acidiferrum panamense</name>
    <dbReference type="NCBI Taxonomy" id="2741543"/>
    <lineage>
        <taxon>Bacteria</taxon>
        <taxon>Pseudomonadati</taxon>
        <taxon>Acidobacteriota</taxon>
        <taxon>Terriglobia</taxon>
        <taxon>Candidatus Acidiferrales</taxon>
        <taxon>Candidatus Acidiferrum</taxon>
    </lineage>
</organism>
<comment type="caution">
    <text evidence="2">The sequence shown here is derived from an EMBL/GenBank/DDBJ whole genome shotgun (WGS) entry which is preliminary data.</text>
</comment>
<sequence>MFSGPDFLYANAFFPNATTYVMAGLEPVGPIPDLMRLPRGSVAEGLRHIERSLSTILTLSFFKTHDMRMTLGASRVSGALPLLYVFLARTGNAIQDVSLIKLDAQGMPQPENTPSAPGMRNAAHGVKIVFAAADARVRTLYYFSTNIANDGFKVSGFEKFCDRLGTGDAFVKSASYLLHSPNFSDVRNFLLGHTAQVLQDDTSIPVSYFAPDKWRLRPFGRYTGPIAVFARNYQPKLTQLFQKGRAESLDFGLGYQWRVSSSNLLLATRIEPQAINQPGAGSDSESIASKGLDVPPDSAEQPATA</sequence>
<dbReference type="EMBL" id="JACDQQ010000181">
    <property type="protein sequence ID" value="MBA0083705.1"/>
    <property type="molecule type" value="Genomic_DNA"/>
</dbReference>
<protein>
    <submittedName>
        <fullName evidence="2">Uncharacterized protein</fullName>
    </submittedName>
</protein>